<dbReference type="NCBIfam" id="NF047421">
    <property type="entry name" value="YfmH_fam"/>
    <property type="match status" value="1"/>
</dbReference>
<dbReference type="Pfam" id="PF05193">
    <property type="entry name" value="Peptidase_M16_C"/>
    <property type="match status" value="1"/>
</dbReference>
<organism evidence="3 4">
    <name type="scientific">Exiguobacterium indicum</name>
    <dbReference type="NCBI Taxonomy" id="296995"/>
    <lineage>
        <taxon>Bacteria</taxon>
        <taxon>Bacillati</taxon>
        <taxon>Bacillota</taxon>
        <taxon>Bacilli</taxon>
        <taxon>Bacillales</taxon>
        <taxon>Bacillales Family XII. Incertae Sedis</taxon>
        <taxon>Exiguobacterium</taxon>
    </lineage>
</organism>
<accession>A0ABU8EIP9</accession>
<dbReference type="SUPFAM" id="SSF63411">
    <property type="entry name" value="LuxS/MPP-like metallohydrolase"/>
    <property type="match status" value="2"/>
</dbReference>
<name>A0ABU8EIP9_9BACL</name>
<dbReference type="Proteomes" id="UP001387110">
    <property type="component" value="Unassembled WGS sequence"/>
</dbReference>
<evidence type="ECO:0000313" key="3">
    <source>
        <dbReference type="EMBL" id="MEI4462595.1"/>
    </source>
</evidence>
<reference evidence="3 4" key="1">
    <citation type="submission" date="2023-12" db="EMBL/GenBank/DDBJ databases">
        <authorList>
            <person name="Easwaran N."/>
            <person name="Lazarus H.P.S."/>
        </authorList>
    </citation>
    <scope>NUCLEOTIDE SEQUENCE [LARGE SCALE GENOMIC DNA]</scope>
    <source>
        <strain evidence="3 4">VIT-2023</strain>
    </source>
</reference>
<evidence type="ECO:0000259" key="1">
    <source>
        <dbReference type="Pfam" id="PF00675"/>
    </source>
</evidence>
<dbReference type="InterPro" id="IPR007863">
    <property type="entry name" value="Peptidase_M16_C"/>
</dbReference>
<dbReference type="Gene3D" id="3.30.830.10">
    <property type="entry name" value="Metalloenzyme, LuxS/M16 peptidase-like"/>
    <property type="match status" value="2"/>
</dbReference>
<feature type="domain" description="Peptidase M16 C-terminal" evidence="2">
    <location>
        <begin position="181"/>
        <end position="357"/>
    </location>
</feature>
<sequence length="423" mass="48833">MMEQLTYHDTDETVYHEQLDNGLSVYLLQKKGYEKTYATFTTRYGSIDQRFKKGEEWITVPDGIAHFLEHKMFESEKGDVFQEFGRLGASANAFTSFSRTAYLFSATSLIEQNLETLIDFVQDPYFTPESVEKEKGIITQEIQMYQDNPGWRLFFGLIESMYASHPVRIDIAGTPESINQITADDLYTCYRTFYHPSNMVLFVVGNIDPEATLALIKANQAKKDYTDRPAIERDYGQEPHGVHRPRFELELDVKTPKVLIGYKDESLRGEAQVRRELTSELLLHLLFDQTSSTYLELYEDGLIDDTFSFDYSSEEEFAFATFGMETEDPDKFIQAYETLLQTRPDFTEDEVTRKRNMMQGKFLRALNSPEFIANQFSRHALAGTNLFTLPTLIASITKEEIEARFDELFAIENRAISIVKPYA</sequence>
<dbReference type="PANTHER" id="PTHR11851">
    <property type="entry name" value="METALLOPROTEASE"/>
    <property type="match status" value="1"/>
</dbReference>
<evidence type="ECO:0000313" key="4">
    <source>
        <dbReference type="Proteomes" id="UP001387110"/>
    </source>
</evidence>
<proteinExistence type="predicted"/>
<dbReference type="PANTHER" id="PTHR11851:SF134">
    <property type="entry name" value="ZINC-DEPENDENT PROTEASE"/>
    <property type="match status" value="1"/>
</dbReference>
<dbReference type="EMBL" id="JBAWKY010000002">
    <property type="protein sequence ID" value="MEI4462595.1"/>
    <property type="molecule type" value="Genomic_DNA"/>
</dbReference>
<comment type="caution">
    <text evidence="3">The sequence shown here is derived from an EMBL/GenBank/DDBJ whole genome shotgun (WGS) entry which is preliminary data.</text>
</comment>
<dbReference type="InterPro" id="IPR050361">
    <property type="entry name" value="MPP/UQCRC_Complex"/>
</dbReference>
<evidence type="ECO:0000259" key="2">
    <source>
        <dbReference type="Pfam" id="PF05193"/>
    </source>
</evidence>
<feature type="domain" description="Peptidase M16 N-terminal" evidence="1">
    <location>
        <begin position="63"/>
        <end position="174"/>
    </location>
</feature>
<dbReference type="InterPro" id="IPR011249">
    <property type="entry name" value="Metalloenz_LuxS/M16"/>
</dbReference>
<protein>
    <submittedName>
        <fullName evidence="3">Pitrilysin family protein</fullName>
    </submittedName>
</protein>
<dbReference type="InterPro" id="IPR011765">
    <property type="entry name" value="Pept_M16_N"/>
</dbReference>
<dbReference type="RefSeq" id="WP_235515864.1">
    <property type="nucleotide sequence ID" value="NZ_JBAWKY010000002.1"/>
</dbReference>
<gene>
    <name evidence="3" type="ORF">SZL87_09190</name>
</gene>
<keyword evidence="4" id="KW-1185">Reference proteome</keyword>
<dbReference type="Pfam" id="PF00675">
    <property type="entry name" value="Peptidase_M16"/>
    <property type="match status" value="1"/>
</dbReference>